<dbReference type="eggNOG" id="KOG3105">
    <property type="taxonomic scope" value="Eukaryota"/>
</dbReference>
<dbReference type="EMBL" id="DS268476">
    <property type="protein sequence ID" value="EFP08748.1"/>
    <property type="molecule type" value="Genomic_DNA"/>
</dbReference>
<organism evidence="4">
    <name type="scientific">Caenorhabditis remanei</name>
    <name type="common">Caenorhabditis vulgaris</name>
    <dbReference type="NCBI Taxonomy" id="31234"/>
    <lineage>
        <taxon>Eukaryota</taxon>
        <taxon>Metazoa</taxon>
        <taxon>Ecdysozoa</taxon>
        <taxon>Nematoda</taxon>
        <taxon>Chromadorea</taxon>
        <taxon>Rhabditida</taxon>
        <taxon>Rhabditina</taxon>
        <taxon>Rhabditomorpha</taxon>
        <taxon>Rhabditoidea</taxon>
        <taxon>Rhabditidae</taxon>
        <taxon>Peloderinae</taxon>
        <taxon>Caenorhabditis</taxon>
    </lineage>
</organism>
<dbReference type="STRING" id="31234.E3MTE4"/>
<name>E3MTE4_CAERE</name>
<feature type="compositionally biased region" description="Acidic residues" evidence="1">
    <location>
        <begin position="518"/>
        <end position="550"/>
    </location>
</feature>
<dbReference type="AlphaFoldDB" id="E3MTE4"/>
<feature type="compositionally biased region" description="Low complexity" evidence="1">
    <location>
        <begin position="554"/>
        <end position="565"/>
    </location>
</feature>
<protein>
    <recommendedName>
        <fullName evidence="2">DDE-1 domain-containing protein</fullName>
    </recommendedName>
</protein>
<feature type="domain" description="DDE-1" evidence="2">
    <location>
        <begin position="296"/>
        <end position="463"/>
    </location>
</feature>
<dbReference type="GO" id="GO:0003676">
    <property type="term" value="F:nucleic acid binding"/>
    <property type="evidence" value="ECO:0007669"/>
    <property type="project" value="InterPro"/>
</dbReference>
<feature type="region of interest" description="Disordered" evidence="1">
    <location>
        <begin position="149"/>
        <end position="197"/>
    </location>
</feature>
<dbReference type="HOGENOM" id="CLU_482548_0_0_1"/>
<proteinExistence type="predicted"/>
<evidence type="ECO:0000313" key="3">
    <source>
        <dbReference type="EMBL" id="EFP08748.1"/>
    </source>
</evidence>
<accession>E3MTE4</accession>
<keyword evidence="4" id="KW-1185">Reference proteome</keyword>
<evidence type="ECO:0000256" key="1">
    <source>
        <dbReference type="SAM" id="MobiDB-lite"/>
    </source>
</evidence>
<feature type="compositionally biased region" description="Polar residues" evidence="1">
    <location>
        <begin position="166"/>
        <end position="178"/>
    </location>
</feature>
<feature type="region of interest" description="Disordered" evidence="1">
    <location>
        <begin position="509"/>
        <end position="565"/>
    </location>
</feature>
<dbReference type="InterPro" id="IPR004875">
    <property type="entry name" value="DDE_SF_endonuclease_dom"/>
</dbReference>
<dbReference type="Proteomes" id="UP000008281">
    <property type="component" value="Unassembled WGS sequence"/>
</dbReference>
<dbReference type="InParanoid" id="E3MTE4"/>
<sequence>MLEHILKETENAKNFITLQDACESFSKRQMKSFQEIYSLSFIETRASCILTDPRLLKLYYNLSVYQFSTIFYQLQILPDDVVRKELLKSENSNKVDPRFIKWINNTSDKIEDTGKDTPSCSIVIDKSDSISPERKIRKVDHNEIDGDAQKEYVSGPQPGIGKPGVQNPTNSSTESGKSFGTKIEDKPTFMVSTSSQDRSELLNQNKVEIRDSIEAPVVHAPSESNTNTPDFEENITDASRQKEISVDKCIDYSWDLETFLKQRSYEEIIVCGGVDLCLDVHLYDDYKVLQPVQMKVMLTARSDGFQYIKYPPFVILPLKYVKPEDALKRLYDIFQNTIKFTFSPNSVLNDESVYQFLVSTIKYSTMSRLLVWESNAAHRSEMVKEFLSKNKLDALFVPEELADIFQLFQPTNVYWKPALQAKIREKYAEWRTKSKDIPSSLDVFHWIRETWDLIPEETIRESFVGCGLAEEVKRMMAERWKLYTGKTGRQEPCFETFFHRNFLVEDSRESSVVRNDEAGTEPDAESDEEANEDANEESDAEPDAEPDAGFDGEPSLLSLPVSKSS</sequence>
<evidence type="ECO:0000259" key="2">
    <source>
        <dbReference type="Pfam" id="PF03184"/>
    </source>
</evidence>
<gene>
    <name evidence="3" type="ORF">CRE_19807</name>
</gene>
<reference evidence="3" key="1">
    <citation type="submission" date="2007-07" db="EMBL/GenBank/DDBJ databases">
        <title>PCAP assembly of the Caenorhabditis remanei genome.</title>
        <authorList>
            <consortium name="The Caenorhabditis remanei Sequencing Consortium"/>
            <person name="Wilson R.K."/>
        </authorList>
    </citation>
    <scope>NUCLEOTIDE SEQUENCE [LARGE SCALE GENOMIC DNA]</scope>
    <source>
        <strain evidence="3">PB4641</strain>
    </source>
</reference>
<evidence type="ECO:0000313" key="4">
    <source>
        <dbReference type="Proteomes" id="UP000008281"/>
    </source>
</evidence>
<dbReference type="Pfam" id="PF03184">
    <property type="entry name" value="DDE_1"/>
    <property type="match status" value="1"/>
</dbReference>